<keyword evidence="8" id="KW-1185">Reference proteome</keyword>
<protein>
    <submittedName>
        <fullName evidence="7">Peptide ABC transporter substrate-binding protein</fullName>
    </submittedName>
</protein>
<dbReference type="PIRSF" id="PIRSF002741">
    <property type="entry name" value="MppA"/>
    <property type="match status" value="1"/>
</dbReference>
<dbReference type="GO" id="GO:0042597">
    <property type="term" value="C:periplasmic space"/>
    <property type="evidence" value="ECO:0007669"/>
    <property type="project" value="UniProtKB-ARBA"/>
</dbReference>
<dbReference type="GO" id="GO:0030313">
    <property type="term" value="C:cell envelope"/>
    <property type="evidence" value="ECO:0007669"/>
    <property type="project" value="UniProtKB-SubCell"/>
</dbReference>
<comment type="subcellular location">
    <subcellularLocation>
        <location evidence="1">Cell envelope</location>
    </subcellularLocation>
</comment>
<name>A0A8I0A8Y6_9CLOT</name>
<dbReference type="Gene3D" id="3.90.76.10">
    <property type="entry name" value="Dipeptide-binding Protein, Domain 1"/>
    <property type="match status" value="1"/>
</dbReference>
<dbReference type="SUPFAM" id="SSF53850">
    <property type="entry name" value="Periplasmic binding protein-like II"/>
    <property type="match status" value="1"/>
</dbReference>
<dbReference type="CDD" id="cd08504">
    <property type="entry name" value="PBP2_OppA"/>
    <property type="match status" value="1"/>
</dbReference>
<reference evidence="7" key="1">
    <citation type="submission" date="2020-08" db="EMBL/GenBank/DDBJ databases">
        <title>Genome public.</title>
        <authorList>
            <person name="Liu C."/>
            <person name="Sun Q."/>
        </authorList>
    </citation>
    <scope>NUCLEOTIDE SEQUENCE</scope>
    <source>
        <strain evidence="7">NSJ-42</strain>
    </source>
</reference>
<keyword evidence="3" id="KW-0813">Transport</keyword>
<evidence type="ECO:0000313" key="7">
    <source>
        <dbReference type="EMBL" id="MBC5640397.1"/>
    </source>
</evidence>
<dbReference type="GO" id="GO:0043190">
    <property type="term" value="C:ATP-binding cassette (ABC) transporter complex"/>
    <property type="evidence" value="ECO:0007669"/>
    <property type="project" value="InterPro"/>
</dbReference>
<evidence type="ECO:0000256" key="1">
    <source>
        <dbReference type="ARBA" id="ARBA00004196"/>
    </source>
</evidence>
<dbReference type="Gene3D" id="3.10.105.10">
    <property type="entry name" value="Dipeptide-binding Protein, Domain 3"/>
    <property type="match status" value="1"/>
</dbReference>
<comment type="caution">
    <text evidence="7">The sequence shown here is derived from an EMBL/GenBank/DDBJ whole genome shotgun (WGS) entry which is preliminary data.</text>
</comment>
<dbReference type="GO" id="GO:0015833">
    <property type="term" value="P:peptide transport"/>
    <property type="evidence" value="ECO:0007669"/>
    <property type="project" value="TreeGrafter"/>
</dbReference>
<dbReference type="EMBL" id="JACOOQ010000012">
    <property type="protein sequence ID" value="MBC5640397.1"/>
    <property type="molecule type" value="Genomic_DNA"/>
</dbReference>
<accession>A0A8I0A8Y6</accession>
<dbReference type="FunFam" id="3.90.76.10:FF:000001">
    <property type="entry name" value="Oligopeptide ABC transporter substrate-binding protein"/>
    <property type="match status" value="1"/>
</dbReference>
<dbReference type="Pfam" id="PF00496">
    <property type="entry name" value="SBP_bac_5"/>
    <property type="match status" value="1"/>
</dbReference>
<dbReference type="InterPro" id="IPR039424">
    <property type="entry name" value="SBP_5"/>
</dbReference>
<evidence type="ECO:0000313" key="8">
    <source>
        <dbReference type="Proteomes" id="UP000662088"/>
    </source>
</evidence>
<evidence type="ECO:0000256" key="3">
    <source>
        <dbReference type="ARBA" id="ARBA00022448"/>
    </source>
</evidence>
<dbReference type="PANTHER" id="PTHR30290">
    <property type="entry name" value="PERIPLASMIC BINDING COMPONENT OF ABC TRANSPORTER"/>
    <property type="match status" value="1"/>
</dbReference>
<evidence type="ECO:0000256" key="4">
    <source>
        <dbReference type="ARBA" id="ARBA00022729"/>
    </source>
</evidence>
<dbReference type="PANTHER" id="PTHR30290:SF10">
    <property type="entry name" value="PERIPLASMIC OLIGOPEPTIDE-BINDING PROTEIN-RELATED"/>
    <property type="match status" value="1"/>
</dbReference>
<dbReference type="InterPro" id="IPR030678">
    <property type="entry name" value="Peptide/Ni-bd"/>
</dbReference>
<dbReference type="AlphaFoldDB" id="A0A8I0A8Y6"/>
<dbReference type="GO" id="GO:1904680">
    <property type="term" value="F:peptide transmembrane transporter activity"/>
    <property type="evidence" value="ECO:0007669"/>
    <property type="project" value="TreeGrafter"/>
</dbReference>
<evidence type="ECO:0000256" key="2">
    <source>
        <dbReference type="ARBA" id="ARBA00005695"/>
    </source>
</evidence>
<dbReference type="InterPro" id="IPR000914">
    <property type="entry name" value="SBP_5_dom"/>
</dbReference>
<evidence type="ECO:0000256" key="5">
    <source>
        <dbReference type="SAM" id="SignalP"/>
    </source>
</evidence>
<feature type="signal peptide" evidence="5">
    <location>
        <begin position="1"/>
        <end position="19"/>
    </location>
</feature>
<dbReference type="PROSITE" id="PS51257">
    <property type="entry name" value="PROKAR_LIPOPROTEIN"/>
    <property type="match status" value="1"/>
</dbReference>
<comment type="similarity">
    <text evidence="2">Belongs to the bacterial solute-binding protein 5 family.</text>
</comment>
<feature type="domain" description="Solute-binding protein family 5" evidence="6">
    <location>
        <begin position="87"/>
        <end position="487"/>
    </location>
</feature>
<sequence length="569" mass="64156">MNKKRILSLLLASSLVVTAFVGCGSSEDESKNNGGTSSSDSQQVLNTLYMQAATLDVNDCSDAETTTLLGALQEGLVRIYNDGNGDEIKPAGAESWDTSEDGLTWTFHLRDNKWSDGEPVVAQHYVDSVLRLLNPDNAFQYAFFAYDIVGAEDYNLNGGSADNVGIKAIDDSTLEIKLKEAVPYFLSKLQYTVFKPVRLDIIEKLGDNYSSDYKNNVYCGPFKLTEWDNMNKEVLVKNDSYWDADNVKLEQINATYIKEMATRAQLFESKELDNMGLKLIEYIDKYDSLADEGDCQLITGNAPSVFYLAFNQDSENGNGMLKSAKVRKAIGLALDRDEYVGEIKGRYNAAAGYVPLDVDFDGDFYREQVDEPLTDDITKYNNNSDELKALLKEGLAELGLQTDDLSQYTLTYLSQSDSEDGTIENEWIQQQIETKLGINIDIKVQNEWALFIDMYNNQEFDFVLTGWSADYDDPMTFLDMWVTDGSNNHTGYGSEEYDNLVTSLAGENDNTKRLETYSKLENILVDEDAVISPIFYYDTYSVVQNNIKNLQYPEFGPKIEFRWASIEDK</sequence>
<organism evidence="7 8">
    <name type="scientific">Clostridium lentum</name>
    <dbReference type="NCBI Taxonomy" id="2763037"/>
    <lineage>
        <taxon>Bacteria</taxon>
        <taxon>Bacillati</taxon>
        <taxon>Bacillota</taxon>
        <taxon>Clostridia</taxon>
        <taxon>Eubacteriales</taxon>
        <taxon>Clostridiaceae</taxon>
        <taxon>Clostridium</taxon>
    </lineage>
</organism>
<dbReference type="Gene3D" id="3.40.190.10">
    <property type="entry name" value="Periplasmic binding protein-like II"/>
    <property type="match status" value="1"/>
</dbReference>
<dbReference type="Proteomes" id="UP000662088">
    <property type="component" value="Unassembled WGS sequence"/>
</dbReference>
<gene>
    <name evidence="7" type="ORF">H8R92_08195</name>
</gene>
<evidence type="ECO:0000259" key="6">
    <source>
        <dbReference type="Pfam" id="PF00496"/>
    </source>
</evidence>
<proteinExistence type="inferred from homology"/>
<dbReference type="RefSeq" id="WP_186835174.1">
    <property type="nucleotide sequence ID" value="NZ_JACOOQ010000012.1"/>
</dbReference>
<keyword evidence="4 5" id="KW-0732">Signal</keyword>
<feature type="chain" id="PRO_5038875565" evidence="5">
    <location>
        <begin position="20"/>
        <end position="569"/>
    </location>
</feature>